<evidence type="ECO:0000259" key="7">
    <source>
        <dbReference type="Pfam" id="PF01890"/>
    </source>
</evidence>
<dbReference type="InterPro" id="IPR006363">
    <property type="entry name" value="Cbl_synth_CobJ/CibH_dom"/>
</dbReference>
<dbReference type="AlphaFoldDB" id="A0A1G5AKM0"/>
<feature type="domain" description="Tetrapyrrole methylase" evidence="6">
    <location>
        <begin position="432"/>
        <end position="638"/>
    </location>
</feature>
<dbReference type="Gene3D" id="3.30.950.10">
    <property type="entry name" value="Methyltransferase, Cobalt-precorrin-4 Transmethylase, Domain 2"/>
    <property type="match status" value="1"/>
</dbReference>
<dbReference type="GO" id="GO:0016787">
    <property type="term" value="F:hydrolase activity"/>
    <property type="evidence" value="ECO:0007669"/>
    <property type="project" value="UniProtKB-KW"/>
</dbReference>
<evidence type="ECO:0000256" key="5">
    <source>
        <dbReference type="ARBA" id="ARBA00022691"/>
    </source>
</evidence>
<evidence type="ECO:0000256" key="4">
    <source>
        <dbReference type="ARBA" id="ARBA00022679"/>
    </source>
</evidence>
<keyword evidence="9" id="KW-0378">Hydrolase</keyword>
<dbReference type="Pfam" id="PF01890">
    <property type="entry name" value="CbiG_C"/>
    <property type="match status" value="1"/>
</dbReference>
<keyword evidence="4 9" id="KW-0808">Transferase</keyword>
<sequence>MKRFMAKAEFNNYKVISFTSRGKELADRLLSLISDGKFVRGGEESGIGKGERYKESSDRENVVVKGTDEGFTLDGFVKENFYQGNVLIFIGAAGIAVRAIAPYIEDKTKDPAVIVMDEAGKNVIPLLSGHIGGGVREAEKIANLIGANCVITTASDVSGEFAVDVFASENGFVISDMKKVKEFTARLLEEKEAVYEVDAEIAGMPSCDVDTGYSNVVRQLADGECYGSDAKDTDNAELDESAKETDIEKSKACFTISFRKDKSESGVLNLIPKCIVIGVGCKKGTPYEKLLAFVEDKLSEHNIDKRAVSVLASADIKKEEEGLIRVAKGLGAEFKVFSSDVLMAQEGEFTASEFVKSITGADNVCERAVAACGCKKILVTKESFDGMTFAAGVMENSKVMSQGTECDRSAESADMDFACGGEETASDRRGGKVSVVGIGPGNYENMTIKAVQTLKACDVIAGYTVYCDLVRPFFPDKEYISTPMMGEEKRVKLAYEKAAEGKKVALVCSGDAGVYGMAGLCYEEAVNFDNVDTEVVPGVTAAISGAALLGAPLIHDFCLISMSDRLTPMELIEKRLRAAASADMVVVIYNPESKGRKGYLAHACEILMENLPPERVCGIAGNIGRDGEYCKVMTLGELKGAEVDMFSTIFIGNSSTRDIAEHMVTLRGYRSER</sequence>
<feature type="domain" description="CobE/GbiG C-terminal" evidence="7">
    <location>
        <begin position="275"/>
        <end position="391"/>
    </location>
</feature>
<evidence type="ECO:0000256" key="2">
    <source>
        <dbReference type="ARBA" id="ARBA00022573"/>
    </source>
</evidence>
<dbReference type="Pfam" id="PF00590">
    <property type="entry name" value="TP_methylase"/>
    <property type="match status" value="1"/>
</dbReference>
<dbReference type="SUPFAM" id="SSF159672">
    <property type="entry name" value="CbiG N-terminal domain-like"/>
    <property type="match status" value="1"/>
</dbReference>
<dbReference type="Pfam" id="PF11760">
    <property type="entry name" value="CbiG_N"/>
    <property type="match status" value="1"/>
</dbReference>
<evidence type="ECO:0000259" key="8">
    <source>
        <dbReference type="Pfam" id="PF11760"/>
    </source>
</evidence>
<comment type="pathway">
    <text evidence="1">Cofactor biosynthesis; adenosylcobalamin biosynthesis.</text>
</comment>
<dbReference type="InterPro" id="IPR002750">
    <property type="entry name" value="CobE/GbiG_C"/>
</dbReference>
<evidence type="ECO:0000313" key="10">
    <source>
        <dbReference type="Proteomes" id="UP000183047"/>
    </source>
</evidence>
<keyword evidence="10" id="KW-1185">Reference proteome</keyword>
<dbReference type="EMBL" id="FMUR01000003">
    <property type="protein sequence ID" value="SCX78432.1"/>
    <property type="molecule type" value="Genomic_DNA"/>
</dbReference>
<dbReference type="InterPro" id="IPR014776">
    <property type="entry name" value="4pyrrole_Mease_sub2"/>
</dbReference>
<dbReference type="InterPro" id="IPR038029">
    <property type="entry name" value="GbiG_N_sf"/>
</dbReference>
<keyword evidence="3 9" id="KW-0489">Methyltransferase</keyword>
<dbReference type="PANTHER" id="PTHR47036">
    <property type="entry name" value="COBALT-FACTOR III C(17)-METHYLTRANSFERASE-RELATED"/>
    <property type="match status" value="1"/>
</dbReference>
<dbReference type="NCBIfam" id="TIGR01466">
    <property type="entry name" value="cobJ_cbiH"/>
    <property type="match status" value="1"/>
</dbReference>
<keyword evidence="5" id="KW-0949">S-adenosyl-L-methionine</keyword>
<dbReference type="InterPro" id="IPR021744">
    <property type="entry name" value="CbiG_N"/>
</dbReference>
<dbReference type="InterPro" id="IPR000878">
    <property type="entry name" value="4pyrrol_Mease"/>
</dbReference>
<name>A0A1G5AKM0_9FIRM</name>
<keyword evidence="2" id="KW-0169">Cobalamin biosynthesis</keyword>
<dbReference type="Gene3D" id="3.30.420.180">
    <property type="entry name" value="CobE/GbiG C-terminal domain"/>
    <property type="match status" value="1"/>
</dbReference>
<reference evidence="10" key="1">
    <citation type="submission" date="2016-10" db="EMBL/GenBank/DDBJ databases">
        <authorList>
            <person name="Varghese N."/>
            <person name="Submissions S."/>
        </authorList>
    </citation>
    <scope>NUCLEOTIDE SEQUENCE [LARGE SCALE GENOMIC DNA]</scope>
    <source>
        <strain evidence="10">XBD2006</strain>
    </source>
</reference>
<proteinExistence type="predicted"/>
<dbReference type="GO" id="GO:0009236">
    <property type="term" value="P:cobalamin biosynthetic process"/>
    <property type="evidence" value="ECO:0007669"/>
    <property type="project" value="UniProtKB-UniPathway"/>
</dbReference>
<feature type="domain" description="Cobalamin synthesis G N-terminal" evidence="8">
    <location>
        <begin position="76"/>
        <end position="156"/>
    </location>
</feature>
<dbReference type="GO" id="GO:0032259">
    <property type="term" value="P:methylation"/>
    <property type="evidence" value="ECO:0007669"/>
    <property type="project" value="UniProtKB-KW"/>
</dbReference>
<dbReference type="InterPro" id="IPR035996">
    <property type="entry name" value="4pyrrol_Methylase_sf"/>
</dbReference>
<dbReference type="Gene3D" id="3.40.1010.10">
    <property type="entry name" value="Cobalt-precorrin-4 Transmethylase, Domain 1"/>
    <property type="match status" value="1"/>
</dbReference>
<dbReference type="InterPro" id="IPR036518">
    <property type="entry name" value="CobE/GbiG_C_sf"/>
</dbReference>
<dbReference type="CDD" id="cd11646">
    <property type="entry name" value="Precorrin_3B_C17_MT"/>
    <property type="match status" value="1"/>
</dbReference>
<dbReference type="Proteomes" id="UP000183047">
    <property type="component" value="Unassembled WGS sequence"/>
</dbReference>
<dbReference type="PANTHER" id="PTHR47036:SF1">
    <property type="entry name" value="COBALT-FACTOR III C(17)-METHYLTRANSFERASE-RELATED"/>
    <property type="match status" value="1"/>
</dbReference>
<accession>A0A1G5AKM0</accession>
<dbReference type="InterPro" id="IPR051810">
    <property type="entry name" value="Precorrin_MeTrfase"/>
</dbReference>
<dbReference type="UniPathway" id="UPA00148"/>
<dbReference type="InterPro" id="IPR014777">
    <property type="entry name" value="4pyrrole_Mease_sub1"/>
</dbReference>
<evidence type="ECO:0000256" key="3">
    <source>
        <dbReference type="ARBA" id="ARBA00022603"/>
    </source>
</evidence>
<dbReference type="Gene3D" id="3.40.50.11220">
    <property type="match status" value="1"/>
</dbReference>
<dbReference type="GO" id="GO:0008168">
    <property type="term" value="F:methyltransferase activity"/>
    <property type="evidence" value="ECO:0007669"/>
    <property type="project" value="UniProtKB-KW"/>
</dbReference>
<evidence type="ECO:0000259" key="6">
    <source>
        <dbReference type="Pfam" id="PF00590"/>
    </source>
</evidence>
<evidence type="ECO:0000256" key="1">
    <source>
        <dbReference type="ARBA" id="ARBA00004953"/>
    </source>
</evidence>
<protein>
    <submittedName>
        <fullName evidence="9">Cobalt-precorrin 5A hydrolase / precorrin-3B C17-methyltransferase</fullName>
    </submittedName>
</protein>
<dbReference type="SUPFAM" id="SSF159664">
    <property type="entry name" value="CobE/GbiG C-terminal domain-like"/>
    <property type="match status" value="1"/>
</dbReference>
<evidence type="ECO:0000313" key="9">
    <source>
        <dbReference type="EMBL" id="SCX78432.1"/>
    </source>
</evidence>
<dbReference type="SUPFAM" id="SSF53790">
    <property type="entry name" value="Tetrapyrrole methylase"/>
    <property type="match status" value="1"/>
</dbReference>
<gene>
    <name evidence="9" type="ORF">SAMN02910451_00326</name>
</gene>
<organism evidence="9 10">
    <name type="scientific">Butyrivibrio hungatei</name>
    <dbReference type="NCBI Taxonomy" id="185008"/>
    <lineage>
        <taxon>Bacteria</taxon>
        <taxon>Bacillati</taxon>
        <taxon>Bacillota</taxon>
        <taxon>Clostridia</taxon>
        <taxon>Lachnospirales</taxon>
        <taxon>Lachnospiraceae</taxon>
        <taxon>Butyrivibrio</taxon>
    </lineage>
</organism>